<dbReference type="AlphaFoldDB" id="A0A447TZC7"/>
<accession>A0A447TZC7</accession>
<protein>
    <submittedName>
        <fullName evidence="1">Lipopolysaccharide modification protein</fullName>
    </submittedName>
</protein>
<dbReference type="EMBL" id="LR134190">
    <property type="protein sequence ID" value="VEB56779.1"/>
    <property type="molecule type" value="Genomic_DNA"/>
</dbReference>
<gene>
    <name evidence="1" type="primary">arnA_4</name>
    <name evidence="1" type="ORF">NCTC6754_04548</name>
</gene>
<proteinExistence type="predicted"/>
<name>A0A447TZC7_SALET</name>
<dbReference type="SUPFAM" id="SSF53328">
    <property type="entry name" value="Formyltransferase"/>
    <property type="match status" value="1"/>
</dbReference>
<reference evidence="1 2" key="1">
    <citation type="submission" date="2018-12" db="EMBL/GenBank/DDBJ databases">
        <authorList>
            <consortium name="Pathogen Informatics"/>
        </authorList>
    </citation>
    <scope>NUCLEOTIDE SEQUENCE [LARGE SCALE GENOMIC DNA]</scope>
    <source>
        <strain evidence="1 2">NCTC6754</strain>
    </source>
</reference>
<dbReference type="Gene3D" id="3.40.50.12230">
    <property type="match status" value="1"/>
</dbReference>
<sequence>MKAVIFAYHDMGCQGVQAVLDAGYEIAAIFTHADNPAENTFFGSVSRLAAGLGIPVYAPDNVNHPIWVDRIAELAPDIIFFVLLPQPVKRRNSAPRPGWRVQSARFSIACLSWPCAAKLGSG</sequence>
<organism evidence="1 2">
    <name type="scientific">Salmonella enterica I</name>
    <dbReference type="NCBI Taxonomy" id="59201"/>
    <lineage>
        <taxon>Bacteria</taxon>
        <taxon>Pseudomonadati</taxon>
        <taxon>Pseudomonadota</taxon>
        <taxon>Gammaproteobacteria</taxon>
        <taxon>Enterobacterales</taxon>
        <taxon>Enterobacteriaceae</taxon>
        <taxon>Salmonella</taxon>
    </lineage>
</organism>
<dbReference type="Proteomes" id="UP000269208">
    <property type="component" value="Chromosome"/>
</dbReference>
<dbReference type="InterPro" id="IPR036477">
    <property type="entry name" value="Formyl_transf_N_sf"/>
</dbReference>
<evidence type="ECO:0000313" key="1">
    <source>
        <dbReference type="EMBL" id="VEB56779.1"/>
    </source>
</evidence>
<evidence type="ECO:0000313" key="2">
    <source>
        <dbReference type="Proteomes" id="UP000269208"/>
    </source>
</evidence>